<proteinExistence type="predicted"/>
<dbReference type="AlphaFoldDB" id="A0A7W8GAR9"/>
<evidence type="ECO:0000313" key="4">
    <source>
        <dbReference type="EMBL" id="MBB5226976.1"/>
    </source>
</evidence>
<evidence type="ECO:0000256" key="3">
    <source>
        <dbReference type="SAM" id="Coils"/>
    </source>
</evidence>
<dbReference type="InterPro" id="IPR050625">
    <property type="entry name" value="ParA/MinD_ATPase"/>
</dbReference>
<keyword evidence="2" id="KW-0067">ATP-binding</keyword>
<dbReference type="GO" id="GO:0051782">
    <property type="term" value="P:negative regulation of cell division"/>
    <property type="evidence" value="ECO:0007669"/>
    <property type="project" value="TreeGrafter"/>
</dbReference>
<dbReference type="GO" id="GO:0009898">
    <property type="term" value="C:cytoplasmic side of plasma membrane"/>
    <property type="evidence" value="ECO:0007669"/>
    <property type="project" value="TreeGrafter"/>
</dbReference>
<dbReference type="GO" id="GO:0005524">
    <property type="term" value="F:ATP binding"/>
    <property type="evidence" value="ECO:0007669"/>
    <property type="project" value="UniProtKB-KW"/>
</dbReference>
<dbReference type="GO" id="GO:0016887">
    <property type="term" value="F:ATP hydrolysis activity"/>
    <property type="evidence" value="ECO:0007669"/>
    <property type="project" value="TreeGrafter"/>
</dbReference>
<dbReference type="GO" id="GO:0005829">
    <property type="term" value="C:cytosol"/>
    <property type="evidence" value="ECO:0007669"/>
    <property type="project" value="TreeGrafter"/>
</dbReference>
<keyword evidence="4" id="KW-0966">Cell projection</keyword>
<keyword evidence="3" id="KW-0175">Coiled coil</keyword>
<dbReference type="RefSeq" id="WP_184660746.1">
    <property type="nucleotide sequence ID" value="NZ_CP031518.1"/>
</dbReference>
<evidence type="ECO:0000256" key="2">
    <source>
        <dbReference type="ARBA" id="ARBA00022840"/>
    </source>
</evidence>
<dbReference type="Proteomes" id="UP000518887">
    <property type="component" value="Unassembled WGS sequence"/>
</dbReference>
<dbReference type="SUPFAM" id="SSF52540">
    <property type="entry name" value="P-loop containing nucleoside triphosphate hydrolases"/>
    <property type="match status" value="1"/>
</dbReference>
<feature type="coiled-coil region" evidence="3">
    <location>
        <begin position="333"/>
        <end position="367"/>
    </location>
</feature>
<keyword evidence="5" id="KW-1185">Reference proteome</keyword>
<evidence type="ECO:0000313" key="5">
    <source>
        <dbReference type="Proteomes" id="UP000518887"/>
    </source>
</evidence>
<dbReference type="InterPro" id="IPR027417">
    <property type="entry name" value="P-loop_NTPase"/>
</dbReference>
<gene>
    <name evidence="4" type="ORF">HNP76_002364</name>
</gene>
<protein>
    <submittedName>
        <fullName evidence="4">Flagellar biosynthesis protein FlhG</fullName>
    </submittedName>
</protein>
<keyword evidence="1" id="KW-0547">Nucleotide-binding</keyword>
<dbReference type="PANTHER" id="PTHR43384">
    <property type="entry name" value="SEPTUM SITE-DETERMINING PROTEIN MIND HOMOLOG, CHLOROPLASTIC-RELATED"/>
    <property type="match status" value="1"/>
</dbReference>
<dbReference type="EMBL" id="JACHFQ010000007">
    <property type="protein sequence ID" value="MBB5226976.1"/>
    <property type="molecule type" value="Genomic_DNA"/>
</dbReference>
<evidence type="ECO:0000256" key="1">
    <source>
        <dbReference type="ARBA" id="ARBA00022741"/>
    </source>
</evidence>
<dbReference type="Pfam" id="PF10609">
    <property type="entry name" value="ParA"/>
    <property type="match status" value="1"/>
</dbReference>
<comment type="caution">
    <text evidence="4">The sequence shown here is derived from an EMBL/GenBank/DDBJ whole genome shotgun (WGS) entry which is preliminary data.</text>
</comment>
<sequence>MQIIPVASGKGGVGKSLLSANLAIALGQAGKKVILADLDLGASNLHLVIGQNSPKKGIGTFLTGESKFEEIITPTDYKNVSFIAGDSEIPGLSALKVAQKNSLIKKFHNVDADYLIVDLGAGTHLTILDLFLISPQGIIVTAPTVTATLNGYLFLKNAVFRLMAATFKKNSKAADYITKLRNDSASLQRLYIPKLIEKITEIDPESGEKFKKRLAQFRPRLIMNMIDEPKDADKAQKIRRSCQQYLGLDVESLGVMYRDSMQDKALSSSLPVTVYKPNSVLAQAIFRIAEKIMQTESLSFDESFEQASEEASDDYSAKMSYVEDLVGSGALNVGELAEMIKTQQYELNQLKNENIMLKSRLVKAAKQGFKL</sequence>
<dbReference type="InterPro" id="IPR033756">
    <property type="entry name" value="YlxH/NBP35"/>
</dbReference>
<accession>A0A7W8GAR9</accession>
<organism evidence="4 5">
    <name type="scientific">Treponema ruminis</name>
    <dbReference type="NCBI Taxonomy" id="744515"/>
    <lineage>
        <taxon>Bacteria</taxon>
        <taxon>Pseudomonadati</taxon>
        <taxon>Spirochaetota</taxon>
        <taxon>Spirochaetia</taxon>
        <taxon>Spirochaetales</taxon>
        <taxon>Treponemataceae</taxon>
        <taxon>Treponema</taxon>
    </lineage>
</organism>
<keyword evidence="4" id="KW-0282">Flagellum</keyword>
<name>A0A7W8GAR9_9SPIR</name>
<reference evidence="4 5" key="1">
    <citation type="submission" date="2020-08" db="EMBL/GenBank/DDBJ databases">
        <title>Genomic Encyclopedia of Type Strains, Phase IV (KMG-IV): sequencing the most valuable type-strain genomes for metagenomic binning, comparative biology and taxonomic classification.</title>
        <authorList>
            <person name="Goeker M."/>
        </authorList>
    </citation>
    <scope>NUCLEOTIDE SEQUENCE [LARGE SCALE GENOMIC DNA]</scope>
    <source>
        <strain evidence="4 5">DSM 103462</strain>
    </source>
</reference>
<keyword evidence="4" id="KW-0969">Cilium</keyword>
<dbReference type="Gene3D" id="3.40.50.300">
    <property type="entry name" value="P-loop containing nucleotide triphosphate hydrolases"/>
    <property type="match status" value="1"/>
</dbReference>
<dbReference type="PANTHER" id="PTHR43384:SF4">
    <property type="entry name" value="CELLULOSE BIOSYNTHESIS PROTEIN BCSQ-RELATED"/>
    <property type="match status" value="1"/>
</dbReference>